<dbReference type="AlphaFoldDB" id="A0A657PZY2"/>
<organism evidence="2 3">
    <name type="scientific">Candidatus Sedimenticola endophacoides</name>
    <dbReference type="NCBI Taxonomy" id="2548426"/>
    <lineage>
        <taxon>Bacteria</taxon>
        <taxon>Pseudomonadati</taxon>
        <taxon>Pseudomonadota</taxon>
        <taxon>Gammaproteobacteria</taxon>
        <taxon>Chromatiales</taxon>
        <taxon>Sedimenticolaceae</taxon>
        <taxon>Sedimenticola</taxon>
    </lineage>
</organism>
<dbReference type="PANTHER" id="PTHR46246:SF1">
    <property type="entry name" value="GUANOSINE-3',5'-BIS(DIPHOSPHATE) 3'-PYROPHOSPHOHYDROLASE MESH1"/>
    <property type="match status" value="1"/>
</dbReference>
<dbReference type="GO" id="GO:0008893">
    <property type="term" value="F:guanosine-3',5'-bis(diphosphate) 3'-diphosphatase activity"/>
    <property type="evidence" value="ECO:0007669"/>
    <property type="project" value="TreeGrafter"/>
</dbReference>
<dbReference type="InterPro" id="IPR003607">
    <property type="entry name" value="HD/PDEase_dom"/>
</dbReference>
<gene>
    <name evidence="2" type="ORF">C3L24_12810</name>
</gene>
<dbReference type="InterPro" id="IPR052194">
    <property type="entry name" value="MESH1"/>
</dbReference>
<dbReference type="Proteomes" id="UP000250928">
    <property type="component" value="Unassembled WGS sequence"/>
</dbReference>
<evidence type="ECO:0000313" key="3">
    <source>
        <dbReference type="Proteomes" id="UP000250928"/>
    </source>
</evidence>
<dbReference type="Gene3D" id="1.10.3210.10">
    <property type="entry name" value="Hypothetical protein af1432"/>
    <property type="match status" value="1"/>
</dbReference>
<dbReference type="SMART" id="SM00471">
    <property type="entry name" value="HDc"/>
    <property type="match status" value="1"/>
</dbReference>
<evidence type="ECO:0000259" key="1">
    <source>
        <dbReference type="SMART" id="SM00471"/>
    </source>
</evidence>
<protein>
    <recommendedName>
        <fullName evidence="1">HD/PDEase domain-containing protein</fullName>
    </recommendedName>
</protein>
<dbReference type="EMBL" id="PQCO01000307">
    <property type="protein sequence ID" value="PUD98415.1"/>
    <property type="molecule type" value="Genomic_DNA"/>
</dbReference>
<name>A0A657PZY2_9GAMM</name>
<evidence type="ECO:0000313" key="2">
    <source>
        <dbReference type="EMBL" id="PUD98415.1"/>
    </source>
</evidence>
<sequence length="164" mass="18724">MIDKARRFAIQAHGAQRYGPHPYVHHLDAVARHAEPFGETAQVIAYLHDVVEDTAVDLHQITEQFGEFVSRCVEVVTDEEGASRRERKDKTYRKMGQVEDERVVALVVKTADRLANIQSCRSAGMERKLAMYRAEHGRFREAVYRPGLCEALWLRLEAALDDGF</sequence>
<proteinExistence type="predicted"/>
<dbReference type="SUPFAM" id="SSF109604">
    <property type="entry name" value="HD-domain/PDEase-like"/>
    <property type="match status" value="1"/>
</dbReference>
<accession>A0A657PZY2</accession>
<dbReference type="PANTHER" id="PTHR46246">
    <property type="entry name" value="GUANOSINE-3',5'-BIS(DIPHOSPHATE) 3'-PYROPHOSPHOHYDROLASE MESH1"/>
    <property type="match status" value="1"/>
</dbReference>
<dbReference type="Pfam" id="PF13328">
    <property type="entry name" value="HD_4"/>
    <property type="match status" value="1"/>
</dbReference>
<reference evidence="2 3" key="1">
    <citation type="submission" date="2018-01" db="EMBL/GenBank/DDBJ databases">
        <title>Novel co-symbiosis in the lucinid bivalve Phacoides pectinatus.</title>
        <authorList>
            <person name="Lim S.J."/>
            <person name="Davis B.G."/>
            <person name="Gill D.E."/>
            <person name="Engel A.S."/>
            <person name="Anderson L.C."/>
            <person name="Campbell B.J."/>
        </authorList>
    </citation>
    <scope>NUCLEOTIDE SEQUENCE [LARGE SCALE GENOMIC DNA]</scope>
    <source>
        <strain evidence="2">N3_P5</strain>
    </source>
</reference>
<comment type="caution">
    <text evidence="2">The sequence shown here is derived from an EMBL/GenBank/DDBJ whole genome shotgun (WGS) entry which is preliminary data.</text>
</comment>
<feature type="domain" description="HD/PDEase" evidence="1">
    <location>
        <begin position="19"/>
        <end position="126"/>
    </location>
</feature>